<evidence type="ECO:0000256" key="1">
    <source>
        <dbReference type="SAM" id="SignalP"/>
    </source>
</evidence>
<dbReference type="AlphaFoldDB" id="A0A7S4N399"/>
<evidence type="ECO:0000313" key="2">
    <source>
        <dbReference type="EMBL" id="CAE2261656.1"/>
    </source>
</evidence>
<feature type="signal peptide" evidence="1">
    <location>
        <begin position="1"/>
        <end position="21"/>
    </location>
</feature>
<protein>
    <recommendedName>
        <fullName evidence="3">O-fucosyltransferase family protein</fullName>
    </recommendedName>
</protein>
<accession>A0A7S4N399</accession>
<sequence>MPRSSVLVAFLAVATFSLIRSCKVLIKISSAFNMDAIAFGETVVPASGSGGGAEVAGTQIPRSNASLPTLALIEPMLRGGFRNQAMRFTAFVMHAVAKNISLILLPSIRFGDRWGTDKPIPFEELFDVSEWNKYAFDATEGRVTGVRLPKMVQYDPAQHYQWNEAFLTDRTPTSNPNPRHGAVTQFKVSHENATQPYAYGGGIQAGRLWWDYSRYSAERSRSGLRSINDRYRRHPVEVLIFRALQPSAKLRSVMGANLPNSVRHKDYICIHPRVESDMQSHYRCSNQERTGYQRNLSAILEAVEREMPTAPASEVFLPINQNFTRPDGLQKEQMGSNLWTLNETLTHGLWNGTVRAFELGENIVKDDPRFEGMRSTTGSVINFFLAVEAQVFVGQGASTWSVDAAAVRYHRLGANAKNYMFWKGGFTRLKGDPKPHSCD</sequence>
<evidence type="ECO:0008006" key="3">
    <source>
        <dbReference type="Google" id="ProtNLM"/>
    </source>
</evidence>
<organism evidence="2">
    <name type="scientific">Odontella aurita</name>
    <dbReference type="NCBI Taxonomy" id="265563"/>
    <lineage>
        <taxon>Eukaryota</taxon>
        <taxon>Sar</taxon>
        <taxon>Stramenopiles</taxon>
        <taxon>Ochrophyta</taxon>
        <taxon>Bacillariophyta</taxon>
        <taxon>Mediophyceae</taxon>
        <taxon>Biddulphiophycidae</taxon>
        <taxon>Eupodiscales</taxon>
        <taxon>Odontellaceae</taxon>
        <taxon>Odontella</taxon>
    </lineage>
</organism>
<name>A0A7S4N399_9STRA</name>
<reference evidence="2" key="1">
    <citation type="submission" date="2021-01" db="EMBL/GenBank/DDBJ databases">
        <authorList>
            <person name="Corre E."/>
            <person name="Pelletier E."/>
            <person name="Niang G."/>
            <person name="Scheremetjew M."/>
            <person name="Finn R."/>
            <person name="Kale V."/>
            <person name="Holt S."/>
            <person name="Cochrane G."/>
            <person name="Meng A."/>
            <person name="Brown T."/>
            <person name="Cohen L."/>
        </authorList>
    </citation>
    <scope>NUCLEOTIDE SEQUENCE</scope>
    <source>
        <strain evidence="2">Isolate 1302-5</strain>
    </source>
</reference>
<keyword evidence="1" id="KW-0732">Signal</keyword>
<proteinExistence type="predicted"/>
<gene>
    <name evidence="2" type="ORF">OAUR00152_LOCUS27136</name>
</gene>
<dbReference type="EMBL" id="HBKQ01039336">
    <property type="protein sequence ID" value="CAE2261656.1"/>
    <property type="molecule type" value="Transcribed_RNA"/>
</dbReference>
<feature type="chain" id="PRO_5031175441" description="O-fucosyltransferase family protein" evidence="1">
    <location>
        <begin position="22"/>
        <end position="439"/>
    </location>
</feature>